<keyword evidence="1" id="KW-0507">mRNA processing</keyword>
<reference evidence="4" key="1">
    <citation type="submission" date="2022-11" db="EMBL/GenBank/DDBJ databases">
        <title>Chromosomal genome sequence assembly and mating type (MAT) locus characterization of the leprose asexual lichenized fungus Lepraria neglecta (Nyl.) Erichsen.</title>
        <authorList>
            <person name="Allen J.L."/>
            <person name="Pfeffer B."/>
        </authorList>
    </citation>
    <scope>NUCLEOTIDE SEQUENCE</scope>
    <source>
        <strain evidence="4">Allen 5258</strain>
    </source>
</reference>
<dbReference type="SUPFAM" id="SSF101233">
    <property type="entry name" value="PWI domain"/>
    <property type="match status" value="1"/>
</dbReference>
<dbReference type="PANTHER" id="PTHR23148">
    <property type="entry name" value="SERINE/ARGININE REGULATED NUCLEAR MATRIX PROTEIN"/>
    <property type="match status" value="1"/>
</dbReference>
<dbReference type="SMART" id="SM00311">
    <property type="entry name" value="PWI"/>
    <property type="match status" value="1"/>
</dbReference>
<evidence type="ECO:0000313" key="5">
    <source>
        <dbReference type="Proteomes" id="UP001276659"/>
    </source>
</evidence>
<dbReference type="EMBL" id="JASNWA010000003">
    <property type="protein sequence ID" value="KAK3178833.1"/>
    <property type="molecule type" value="Genomic_DNA"/>
</dbReference>
<dbReference type="InterPro" id="IPR002483">
    <property type="entry name" value="PWI_dom"/>
</dbReference>
<dbReference type="InterPro" id="IPR052225">
    <property type="entry name" value="Ser/Arg_repetitive_matrix"/>
</dbReference>
<dbReference type="Proteomes" id="UP001276659">
    <property type="component" value="Unassembled WGS sequence"/>
</dbReference>
<evidence type="ECO:0000313" key="4">
    <source>
        <dbReference type="EMBL" id="KAK3178833.1"/>
    </source>
</evidence>
<evidence type="ECO:0000256" key="2">
    <source>
        <dbReference type="SAM" id="MobiDB-lite"/>
    </source>
</evidence>
<dbReference type="PROSITE" id="PS51025">
    <property type="entry name" value="PWI"/>
    <property type="match status" value="1"/>
</dbReference>
<dbReference type="Pfam" id="PF01480">
    <property type="entry name" value="PWI"/>
    <property type="match status" value="1"/>
</dbReference>
<feature type="region of interest" description="Disordered" evidence="2">
    <location>
        <begin position="231"/>
        <end position="284"/>
    </location>
</feature>
<gene>
    <name evidence="4" type="ORF">OEA41_000970</name>
</gene>
<protein>
    <recommendedName>
        <fullName evidence="3">PWI domain-containing protein</fullName>
    </recommendedName>
</protein>
<accession>A0AAD9ZHJ9</accession>
<proteinExistence type="predicted"/>
<dbReference type="GO" id="GO:0048024">
    <property type="term" value="P:regulation of mRNA splicing, via spliceosome"/>
    <property type="evidence" value="ECO:0007669"/>
    <property type="project" value="TreeGrafter"/>
</dbReference>
<dbReference type="Gene3D" id="1.20.1390.10">
    <property type="entry name" value="PWI domain"/>
    <property type="match status" value="1"/>
</dbReference>
<dbReference type="GO" id="GO:0005681">
    <property type="term" value="C:spliceosomal complex"/>
    <property type="evidence" value="ECO:0007669"/>
    <property type="project" value="TreeGrafter"/>
</dbReference>
<comment type="caution">
    <text evidence="4">The sequence shown here is derived from an EMBL/GenBank/DDBJ whole genome shotgun (WGS) entry which is preliminary data.</text>
</comment>
<feature type="region of interest" description="Disordered" evidence="2">
    <location>
        <begin position="114"/>
        <end position="149"/>
    </location>
</feature>
<dbReference type="GO" id="GO:0003723">
    <property type="term" value="F:RNA binding"/>
    <property type="evidence" value="ECO:0007669"/>
    <property type="project" value="TreeGrafter"/>
</dbReference>
<evidence type="ECO:0000256" key="1">
    <source>
        <dbReference type="ARBA" id="ARBA00022664"/>
    </source>
</evidence>
<feature type="domain" description="PWI" evidence="3">
    <location>
        <begin position="12"/>
        <end position="111"/>
    </location>
</feature>
<dbReference type="InterPro" id="IPR036483">
    <property type="entry name" value="PWI_dom_sf"/>
</dbReference>
<dbReference type="PANTHER" id="PTHR23148:SF0">
    <property type="entry name" value="SERINE_ARGININE REPETITIVE MATRIX PROTEIN 1"/>
    <property type="match status" value="1"/>
</dbReference>
<feature type="compositionally biased region" description="Basic and acidic residues" evidence="2">
    <location>
        <begin position="231"/>
        <end position="262"/>
    </location>
</feature>
<sequence length="284" mass="31416">MASSVDAKLLKSTKFPAEFSQKVDMKKVNVEVMKRWIAGKISEILGNEDDVVIELCFNLLEGSRFPDIKVLQIQLTGFLDKDTPKFCKELWLLCLSAQSNPQGVPKELLEAKKLESMQRKPQQRRNAVRNKKDSGTETSTASAKGIAANADEAEVEAIEVITTMTEDLHETPGHHLPDAEAHLLAIAVLHPLDVKSIPTFLAAEAVVGQMRDGAGRPPREDQDQSHIHDRLQELRHGEDTETTTRRDQGVGNTHRAELELPHAGDTAEVGKEEVPDAVMIEIDP</sequence>
<evidence type="ECO:0000259" key="3">
    <source>
        <dbReference type="PROSITE" id="PS51025"/>
    </source>
</evidence>
<dbReference type="GO" id="GO:0006397">
    <property type="term" value="P:mRNA processing"/>
    <property type="evidence" value="ECO:0007669"/>
    <property type="project" value="UniProtKB-KW"/>
</dbReference>
<organism evidence="4 5">
    <name type="scientific">Lepraria neglecta</name>
    <dbReference type="NCBI Taxonomy" id="209136"/>
    <lineage>
        <taxon>Eukaryota</taxon>
        <taxon>Fungi</taxon>
        <taxon>Dikarya</taxon>
        <taxon>Ascomycota</taxon>
        <taxon>Pezizomycotina</taxon>
        <taxon>Lecanoromycetes</taxon>
        <taxon>OSLEUM clade</taxon>
        <taxon>Lecanoromycetidae</taxon>
        <taxon>Lecanorales</taxon>
        <taxon>Lecanorineae</taxon>
        <taxon>Stereocaulaceae</taxon>
        <taxon>Lepraria</taxon>
    </lineage>
</organism>
<keyword evidence="5" id="KW-1185">Reference proteome</keyword>
<dbReference type="AlphaFoldDB" id="A0AAD9ZHJ9"/>
<name>A0AAD9ZHJ9_9LECA</name>